<dbReference type="Proteomes" id="UP000829364">
    <property type="component" value="Chromosome 2"/>
</dbReference>
<keyword evidence="3" id="KW-1185">Reference proteome</keyword>
<evidence type="ECO:0000313" key="3">
    <source>
        <dbReference type="Proteomes" id="UP000829364"/>
    </source>
</evidence>
<dbReference type="GeneID" id="72064923"/>
<protein>
    <submittedName>
        <fullName evidence="2">Uncharacterized protein</fullName>
    </submittedName>
</protein>
<organism evidence="2 3">
    <name type="scientific">Purpureocillium takamizusanense</name>
    <dbReference type="NCBI Taxonomy" id="2060973"/>
    <lineage>
        <taxon>Eukaryota</taxon>
        <taxon>Fungi</taxon>
        <taxon>Dikarya</taxon>
        <taxon>Ascomycota</taxon>
        <taxon>Pezizomycotina</taxon>
        <taxon>Sordariomycetes</taxon>
        <taxon>Hypocreomycetidae</taxon>
        <taxon>Hypocreales</taxon>
        <taxon>Ophiocordycipitaceae</taxon>
        <taxon>Purpureocillium</taxon>
    </lineage>
</organism>
<accession>A0A9Q8V9C4</accession>
<dbReference type="AlphaFoldDB" id="A0A9Q8V9C4"/>
<dbReference type="OrthoDB" id="2922289at2759"/>
<proteinExistence type="predicted"/>
<dbReference type="KEGG" id="ptkz:JDV02_002963"/>
<evidence type="ECO:0000256" key="1">
    <source>
        <dbReference type="SAM" id="MobiDB-lite"/>
    </source>
</evidence>
<dbReference type="EMBL" id="CP086355">
    <property type="protein sequence ID" value="UNI16536.1"/>
    <property type="molecule type" value="Genomic_DNA"/>
</dbReference>
<feature type="region of interest" description="Disordered" evidence="1">
    <location>
        <begin position="754"/>
        <end position="779"/>
    </location>
</feature>
<gene>
    <name evidence="2" type="ORF">JDV02_002963</name>
</gene>
<dbReference type="RefSeq" id="XP_047840017.1">
    <property type="nucleotide sequence ID" value="XM_047984045.1"/>
</dbReference>
<name>A0A9Q8V9C4_9HYPO</name>
<dbReference type="PANTHER" id="PTHR40788">
    <property type="entry name" value="CLR5 DOMAIN-CONTAINING PROTEIN-RELATED"/>
    <property type="match status" value="1"/>
</dbReference>
<reference evidence="2" key="1">
    <citation type="submission" date="2021-11" db="EMBL/GenBank/DDBJ databases">
        <title>Purpureocillium_takamizusanense_genome.</title>
        <authorList>
            <person name="Nguyen N.-H."/>
        </authorList>
    </citation>
    <scope>NUCLEOTIDE SEQUENCE</scope>
    <source>
        <strain evidence="2">PT3</strain>
    </source>
</reference>
<dbReference type="PANTHER" id="PTHR40788:SF2">
    <property type="entry name" value="CLR5 DOMAIN-CONTAINING PROTEIN"/>
    <property type="match status" value="1"/>
</dbReference>
<evidence type="ECO:0000313" key="2">
    <source>
        <dbReference type="EMBL" id="UNI16536.1"/>
    </source>
</evidence>
<sequence>MAPPVLSALHPPTFRTTLNSWRPLVVDSCNYGAETRPSFDPFSSNARSFDPDGLDQLALQGIDFSDPTAISKLFGIEGVQSKSPVEIRLEARQRRDRIFALHDRLRAILERHEATIQSRWTKKKKKQRLEVLATAWGPGMASVHRPDFDAFRRESSEKRKTGATKYKDYYMWPYINQEDLAKPKTLLLMLNARGRHHPSEFAGADFEAMRLGRTSGAITPVFLNGYVMIIFVESSNKSEYGKLLGWHEHKDAFGWMCSRMQALPGEGLFVLEAQERVLDFLVKCCQIVLHDISADDLATNAFPLLPEPRLKGERDADSFESLAVLAAETPYRVPAHLDLERMVNLLRARASAAEDHVWALREDPGYFAEHLAEFKEHRQEMIRDTKGDIHPTLRPGKDSIFWARIIGNAVAGAYLDLEIFAELKAQAEALLPIFSKYSAKLSPAGGLPEELLAPMLKFRHYLTQAAKGPLDVLKASVLASPPWRRFFVREPPATVASTAIAVASKPGVKMTKITGELLWLLRLLCEDGMGLLWIGLPAALDELERLLQAEPEANELLTSHLSNAVSTLSIVSQCLAQLEQFQPWSRAFDSALVDREDGFKKEYARRTGSWVKMRSAVGEKHLTLAAKLGDPSDRKFAYPSEKRRTREITEVLRHAEKSLDRFWTTIDQLVYNSCGKLDETATGKLLSRDRSLQRTQEWVDEPVMTTERPEQGSPEAGHANAALIYRPLSTLYFESPGKAMVAEPNDLPKLKVKTKGIASSAKSDPDPELPSDRTANDPPPVFVGARDLKVFNTLFFDPTVSSHPGEMPWNDFLHAMTSTGLFTAEKLYGSVWQFQRVNASDQSRIQFHEPHPHGKIPFVLARRFGRRLNRHFGWVRGTFVLKEK</sequence>